<evidence type="ECO:0000313" key="4">
    <source>
        <dbReference type="Proteomes" id="UP000706039"/>
    </source>
</evidence>
<keyword evidence="1" id="KW-0732">Signal</keyword>
<organism evidence="3 4">
    <name type="scientific">Sphingomonas colocasiae</name>
    <dbReference type="NCBI Taxonomy" id="1848973"/>
    <lineage>
        <taxon>Bacteria</taxon>
        <taxon>Pseudomonadati</taxon>
        <taxon>Pseudomonadota</taxon>
        <taxon>Alphaproteobacteria</taxon>
        <taxon>Sphingomonadales</taxon>
        <taxon>Sphingomonadaceae</taxon>
        <taxon>Sphingomonas</taxon>
    </lineage>
</organism>
<evidence type="ECO:0000256" key="1">
    <source>
        <dbReference type="SAM" id="SignalP"/>
    </source>
</evidence>
<dbReference type="InterPro" id="IPR019223">
    <property type="entry name" value="DUF2147"/>
</dbReference>
<evidence type="ECO:0000259" key="2">
    <source>
        <dbReference type="Pfam" id="PF09917"/>
    </source>
</evidence>
<feature type="chain" id="PRO_5046977474" evidence="1">
    <location>
        <begin position="25"/>
        <end position="139"/>
    </location>
</feature>
<proteinExistence type="predicted"/>
<dbReference type="Proteomes" id="UP000706039">
    <property type="component" value="Unassembled WGS sequence"/>
</dbReference>
<comment type="caution">
    <text evidence="3">The sequence shown here is derived from an EMBL/GenBank/DDBJ whole genome shotgun (WGS) entry which is preliminary data.</text>
</comment>
<feature type="domain" description="DUF2147" evidence="2">
    <location>
        <begin position="34"/>
        <end position="138"/>
    </location>
</feature>
<protein>
    <submittedName>
        <fullName evidence="3">DUF2147 domain-containing protein</fullName>
    </submittedName>
</protein>
<sequence length="139" mass="14516">MRCRSLAALSAAALMALVPVGAGAAVSPGTGVIGTWVNPKGSVKVQTGGCGDKLCGWVVWANPQATADAHEAGVDKLIGVALLQDYRATGPGRWQGRVYVPDLGKTYYSTIRQLDANSLKISGCILGGWICKSQTWQRG</sequence>
<dbReference type="PANTHER" id="PTHR36919">
    <property type="entry name" value="BLR1215 PROTEIN"/>
    <property type="match status" value="1"/>
</dbReference>
<dbReference type="PANTHER" id="PTHR36919:SF2">
    <property type="entry name" value="BLL6627 PROTEIN"/>
    <property type="match status" value="1"/>
</dbReference>
<dbReference type="RefSeq" id="WP_222989677.1">
    <property type="nucleotide sequence ID" value="NZ_JAINVV010000004.1"/>
</dbReference>
<reference evidence="3 4" key="1">
    <citation type="submission" date="2021-08" db="EMBL/GenBank/DDBJ databases">
        <authorList>
            <person name="Tuo L."/>
        </authorList>
    </citation>
    <scope>NUCLEOTIDE SEQUENCE [LARGE SCALE GENOMIC DNA]</scope>
    <source>
        <strain evidence="3 4">JCM 31229</strain>
    </source>
</reference>
<feature type="signal peptide" evidence="1">
    <location>
        <begin position="1"/>
        <end position="24"/>
    </location>
</feature>
<keyword evidence="4" id="KW-1185">Reference proteome</keyword>
<accession>A0ABS7PMR6</accession>
<dbReference type="Gene3D" id="2.40.128.520">
    <property type="match status" value="1"/>
</dbReference>
<gene>
    <name evidence="3" type="ORF">K7G82_09910</name>
</gene>
<evidence type="ECO:0000313" key="3">
    <source>
        <dbReference type="EMBL" id="MBY8822608.1"/>
    </source>
</evidence>
<dbReference type="Pfam" id="PF09917">
    <property type="entry name" value="DUF2147"/>
    <property type="match status" value="1"/>
</dbReference>
<dbReference type="EMBL" id="JAINVV010000004">
    <property type="protein sequence ID" value="MBY8822608.1"/>
    <property type="molecule type" value="Genomic_DNA"/>
</dbReference>
<name>A0ABS7PMR6_9SPHN</name>